<sequence>MKPRFISDIHLNEDSPHLTNAFKAFLNGSKESCTHLFILGDLFEIWIGDDDDNSFNQEIKKILTDFTSDGPETFLMHGNRDFLIGEAFADEVGISILPDPYTLDINGLKTIISHGDFLCTDDVDYIDFRNRVRSKEWQKDFLSKNLNERNEIANSLRSDSKDATSKKSLDITDVNIESTNNFLKENKPDIFI</sequence>
<keyword evidence="4" id="KW-0441">Lipid A biosynthesis</keyword>
<evidence type="ECO:0000259" key="11">
    <source>
        <dbReference type="Pfam" id="PF00149"/>
    </source>
</evidence>
<dbReference type="PANTHER" id="PTHR34990">
    <property type="entry name" value="UDP-2,3-DIACYLGLUCOSAMINE HYDROLASE-RELATED"/>
    <property type="match status" value="1"/>
</dbReference>
<feature type="non-terminal residue" evidence="12">
    <location>
        <position position="192"/>
    </location>
</feature>
<dbReference type="Pfam" id="PF00149">
    <property type="entry name" value="Metallophos"/>
    <property type="match status" value="1"/>
</dbReference>
<reference evidence="12 13" key="1">
    <citation type="submission" date="2019-02" db="EMBL/GenBank/DDBJ databases">
        <title>Prokaryotic population dynamics and viral predation in marine succession experiment using metagenomics: the confinement effect.</title>
        <authorList>
            <person name="Haro-Moreno J.M."/>
            <person name="Rodriguez-Valera F."/>
            <person name="Lopez-Perez M."/>
        </authorList>
    </citation>
    <scope>NUCLEOTIDE SEQUENCE [LARGE SCALE GENOMIC DNA]</scope>
    <source>
        <strain evidence="12">MED-G162</strain>
    </source>
</reference>
<gene>
    <name evidence="12" type="ORF">EVA95_03515</name>
</gene>
<keyword evidence="2" id="KW-0444">Lipid biosynthesis</keyword>
<feature type="domain" description="Calcineurin-like phosphoesterase" evidence="11">
    <location>
        <begin position="5"/>
        <end position="190"/>
    </location>
</feature>
<dbReference type="InterPro" id="IPR029052">
    <property type="entry name" value="Metallo-depent_PP-like"/>
</dbReference>
<keyword evidence="8" id="KW-0472">Membrane</keyword>
<dbReference type="NCBIfam" id="NF003743">
    <property type="entry name" value="PRK05340.1"/>
    <property type="match status" value="1"/>
</dbReference>
<dbReference type="HAMAP" id="MF_00575">
    <property type="entry name" value="LpxH"/>
    <property type="match status" value="1"/>
</dbReference>
<dbReference type="GO" id="GO:0046872">
    <property type="term" value="F:metal ion binding"/>
    <property type="evidence" value="ECO:0007669"/>
    <property type="project" value="UniProtKB-KW"/>
</dbReference>
<evidence type="ECO:0000313" key="12">
    <source>
        <dbReference type="EMBL" id="RZO25482.1"/>
    </source>
</evidence>
<dbReference type="CDD" id="cd07398">
    <property type="entry name" value="MPP_YbbF-LpxH"/>
    <property type="match status" value="1"/>
</dbReference>
<dbReference type="GO" id="GO:0009245">
    <property type="term" value="P:lipid A biosynthetic process"/>
    <property type="evidence" value="ECO:0007669"/>
    <property type="project" value="UniProtKB-UniRule"/>
</dbReference>
<evidence type="ECO:0000256" key="6">
    <source>
        <dbReference type="ARBA" id="ARBA00022801"/>
    </source>
</evidence>
<dbReference type="EC" id="3.6.1.54" evidence="10"/>
<evidence type="ECO:0000256" key="7">
    <source>
        <dbReference type="ARBA" id="ARBA00023098"/>
    </source>
</evidence>
<dbReference type="Proteomes" id="UP000319384">
    <property type="component" value="Unassembled WGS sequence"/>
</dbReference>
<keyword evidence="3" id="KW-0997">Cell inner membrane</keyword>
<protein>
    <recommendedName>
        <fullName evidence="10">UDP-2,3-diacylglucosamine diphosphatase</fullName>
        <ecNumber evidence="10">3.6.1.54</ecNumber>
    </recommendedName>
</protein>
<keyword evidence="9" id="KW-0464">Manganese</keyword>
<evidence type="ECO:0000256" key="4">
    <source>
        <dbReference type="ARBA" id="ARBA00022556"/>
    </source>
</evidence>
<evidence type="ECO:0000256" key="2">
    <source>
        <dbReference type="ARBA" id="ARBA00022516"/>
    </source>
</evidence>
<dbReference type="AlphaFoldDB" id="A0A520MW66"/>
<evidence type="ECO:0000256" key="10">
    <source>
        <dbReference type="NCBIfam" id="TIGR01854"/>
    </source>
</evidence>
<evidence type="ECO:0000256" key="8">
    <source>
        <dbReference type="ARBA" id="ARBA00023136"/>
    </source>
</evidence>
<keyword evidence="7" id="KW-0443">Lipid metabolism</keyword>
<name>A0A520MW66_9GAMM</name>
<evidence type="ECO:0000256" key="3">
    <source>
        <dbReference type="ARBA" id="ARBA00022519"/>
    </source>
</evidence>
<evidence type="ECO:0000256" key="5">
    <source>
        <dbReference type="ARBA" id="ARBA00022723"/>
    </source>
</evidence>
<comment type="caution">
    <text evidence="12">The sequence shown here is derived from an EMBL/GenBank/DDBJ whole genome shotgun (WGS) entry which is preliminary data.</text>
</comment>
<dbReference type="InterPro" id="IPR010138">
    <property type="entry name" value="UDP-diacylglucosamine_Hdrlase"/>
</dbReference>
<dbReference type="EMBL" id="SHBH01000035">
    <property type="protein sequence ID" value="RZO25482.1"/>
    <property type="molecule type" value="Genomic_DNA"/>
</dbReference>
<keyword evidence="5" id="KW-0479">Metal-binding</keyword>
<dbReference type="InterPro" id="IPR004843">
    <property type="entry name" value="Calcineurin-like_PHP"/>
</dbReference>
<evidence type="ECO:0000256" key="9">
    <source>
        <dbReference type="ARBA" id="ARBA00023211"/>
    </source>
</evidence>
<evidence type="ECO:0000256" key="1">
    <source>
        <dbReference type="ARBA" id="ARBA00022475"/>
    </source>
</evidence>
<organism evidence="12 13">
    <name type="scientific">SAR86 cluster bacterium</name>
    <dbReference type="NCBI Taxonomy" id="2030880"/>
    <lineage>
        <taxon>Bacteria</taxon>
        <taxon>Pseudomonadati</taxon>
        <taxon>Pseudomonadota</taxon>
        <taxon>Gammaproteobacteria</taxon>
        <taxon>SAR86 cluster</taxon>
    </lineage>
</organism>
<dbReference type="GO" id="GO:0016020">
    <property type="term" value="C:membrane"/>
    <property type="evidence" value="ECO:0007669"/>
    <property type="project" value="GOC"/>
</dbReference>
<dbReference type="PANTHER" id="PTHR34990:SF1">
    <property type="entry name" value="UDP-2,3-DIACYLGLUCOSAMINE HYDROLASE"/>
    <property type="match status" value="1"/>
</dbReference>
<keyword evidence="6 12" id="KW-0378">Hydrolase</keyword>
<dbReference type="SUPFAM" id="SSF56300">
    <property type="entry name" value="Metallo-dependent phosphatases"/>
    <property type="match status" value="1"/>
</dbReference>
<accession>A0A520MW66</accession>
<dbReference type="NCBIfam" id="TIGR01854">
    <property type="entry name" value="lipid_A_lpxH"/>
    <property type="match status" value="1"/>
</dbReference>
<dbReference type="GO" id="GO:0005737">
    <property type="term" value="C:cytoplasm"/>
    <property type="evidence" value="ECO:0007669"/>
    <property type="project" value="InterPro"/>
</dbReference>
<evidence type="ECO:0000313" key="13">
    <source>
        <dbReference type="Proteomes" id="UP000319384"/>
    </source>
</evidence>
<dbReference type="InterPro" id="IPR043461">
    <property type="entry name" value="LpxH-like"/>
</dbReference>
<dbReference type="Gene3D" id="3.60.21.10">
    <property type="match status" value="1"/>
</dbReference>
<proteinExistence type="inferred from homology"/>
<keyword evidence="1" id="KW-1003">Cell membrane</keyword>
<dbReference type="GO" id="GO:0008758">
    <property type="term" value="F:UDP-2,3-diacylglucosamine hydrolase activity"/>
    <property type="evidence" value="ECO:0007669"/>
    <property type="project" value="UniProtKB-UniRule"/>
</dbReference>